<reference evidence="9" key="1">
    <citation type="submission" date="2025-05" db="UniProtKB">
        <authorList>
            <consortium name="RefSeq"/>
        </authorList>
    </citation>
    <scope>NUCLEOTIDE SEQUENCE [LARGE SCALE GENOMIC DNA]</scope>
</reference>
<organism evidence="9 10">
    <name type="scientific">Dioscorea cayennensis subsp. rotundata</name>
    <name type="common">White Guinea yam</name>
    <name type="synonym">Dioscorea rotundata</name>
    <dbReference type="NCBI Taxonomy" id="55577"/>
    <lineage>
        <taxon>Eukaryota</taxon>
        <taxon>Viridiplantae</taxon>
        <taxon>Streptophyta</taxon>
        <taxon>Embryophyta</taxon>
        <taxon>Tracheophyta</taxon>
        <taxon>Spermatophyta</taxon>
        <taxon>Magnoliopsida</taxon>
        <taxon>Liliopsida</taxon>
        <taxon>Dioscoreales</taxon>
        <taxon>Dioscoreaceae</taxon>
        <taxon>Dioscorea</taxon>
    </lineage>
</organism>
<feature type="transmembrane region" description="Helical" evidence="6">
    <location>
        <begin position="254"/>
        <end position="274"/>
    </location>
</feature>
<reference evidence="10" key="2">
    <citation type="submission" date="2025-08" db="UniProtKB">
        <authorList>
            <consortium name="RefSeq"/>
        </authorList>
    </citation>
    <scope>IDENTIFICATION</scope>
</reference>
<keyword evidence="9" id="KW-1185">Reference proteome</keyword>
<feature type="transmembrane region" description="Helical" evidence="6">
    <location>
        <begin position="215"/>
        <end position="234"/>
    </location>
</feature>
<dbReference type="Proteomes" id="UP001515500">
    <property type="component" value="Chromosome 1"/>
</dbReference>
<evidence type="ECO:0000256" key="4">
    <source>
        <dbReference type="ARBA" id="ARBA00022989"/>
    </source>
</evidence>
<feature type="transmembrane region" description="Helical" evidence="6">
    <location>
        <begin position="75"/>
        <end position="97"/>
    </location>
</feature>
<dbReference type="SUPFAM" id="SSF103481">
    <property type="entry name" value="Multidrug resistance efflux transporter EmrE"/>
    <property type="match status" value="2"/>
</dbReference>
<feature type="transmembrane region" description="Helical" evidence="6">
    <location>
        <begin position="183"/>
        <end position="203"/>
    </location>
</feature>
<dbReference type="GO" id="GO:0016020">
    <property type="term" value="C:membrane"/>
    <property type="evidence" value="ECO:0007669"/>
    <property type="project" value="UniProtKB-SubCell"/>
</dbReference>
<dbReference type="InterPro" id="IPR037185">
    <property type="entry name" value="EmrE-like"/>
</dbReference>
<gene>
    <name evidence="10" type="primary">LOC120262324</name>
</gene>
<keyword evidence="5 6" id="KW-0472">Membrane</keyword>
<feature type="transmembrane region" description="Helical" evidence="6">
    <location>
        <begin position="138"/>
        <end position="156"/>
    </location>
</feature>
<dbReference type="InterPro" id="IPR000620">
    <property type="entry name" value="EamA_dom"/>
</dbReference>
<dbReference type="RefSeq" id="XP_039126353.1">
    <property type="nucleotide sequence ID" value="XM_039270419.1"/>
</dbReference>
<feature type="compositionally biased region" description="Low complexity" evidence="7">
    <location>
        <begin position="353"/>
        <end position="363"/>
    </location>
</feature>
<evidence type="ECO:0000256" key="6">
    <source>
        <dbReference type="RuleBase" id="RU363077"/>
    </source>
</evidence>
<evidence type="ECO:0000313" key="9">
    <source>
        <dbReference type="Proteomes" id="UP001515500"/>
    </source>
</evidence>
<evidence type="ECO:0000256" key="7">
    <source>
        <dbReference type="SAM" id="MobiDB-lite"/>
    </source>
</evidence>
<evidence type="ECO:0000259" key="8">
    <source>
        <dbReference type="Pfam" id="PF00892"/>
    </source>
</evidence>
<feature type="domain" description="EamA" evidence="8">
    <location>
        <begin position="185"/>
        <end position="322"/>
    </location>
</feature>
<comment type="similarity">
    <text evidence="2 6">Belongs to the drug/metabolite transporter (DMT) superfamily. Plant drug/metabolite exporter (P-DME) (TC 2.A.7.4) family.</text>
</comment>
<evidence type="ECO:0000256" key="5">
    <source>
        <dbReference type="ARBA" id="ARBA00023136"/>
    </source>
</evidence>
<feature type="transmembrane region" description="Helical" evidence="6">
    <location>
        <begin position="306"/>
        <end position="324"/>
    </location>
</feature>
<feature type="transmembrane region" description="Helical" evidence="6">
    <location>
        <begin position="15"/>
        <end position="33"/>
    </location>
</feature>
<sequence>MGGVMERMNRMKDPICIIFVQLFAMGMLLLSKISLNQGMFVFTLLAYRNFVGFIFLIPFSLYFERDLRNKLSWKAIFWIFITALLWIPVALGLYYYGLRDTTATYSSNFLNLIPIGTFIFAVIFRLEKLELRKTSGKVKLGGTLLCVAGAMVLSLYKGKTFHIWSSHKNHVNTTVLVKKKHNWTRGTLFLIASCLGYSFWFLAQAKLSTVFQAKYSATMLVGLFGGLQSLIVGISINREKSTWKLGWNLQLLTIFYSGMLSTGATFCLLSYVIARRGPTYPSMFNPLAITFTMIIESLFMGQELSIGSLLGMVMIIGGLYAFLWGKGKEAVKASEDKDVCPNIKKSSMEEQVSSGETRVSSSSNIGPQSIVLNEIKASS</sequence>
<evidence type="ECO:0000256" key="2">
    <source>
        <dbReference type="ARBA" id="ARBA00007635"/>
    </source>
</evidence>
<feature type="region of interest" description="Disordered" evidence="7">
    <location>
        <begin position="344"/>
        <end position="365"/>
    </location>
</feature>
<proteinExistence type="inferred from homology"/>
<feature type="transmembrane region" description="Helical" evidence="6">
    <location>
        <begin position="283"/>
        <end position="300"/>
    </location>
</feature>
<feature type="transmembrane region" description="Helical" evidence="6">
    <location>
        <begin position="39"/>
        <end position="63"/>
    </location>
</feature>
<name>A0AB40BG91_DIOCR</name>
<dbReference type="Pfam" id="PF00892">
    <property type="entry name" value="EamA"/>
    <property type="match status" value="2"/>
</dbReference>
<keyword evidence="4 6" id="KW-1133">Transmembrane helix</keyword>
<comment type="subcellular location">
    <subcellularLocation>
        <location evidence="1 6">Membrane</location>
        <topology evidence="1 6">Multi-pass membrane protein</topology>
    </subcellularLocation>
</comment>
<feature type="domain" description="EamA" evidence="8">
    <location>
        <begin position="17"/>
        <end position="154"/>
    </location>
</feature>
<dbReference type="InterPro" id="IPR030184">
    <property type="entry name" value="WAT1-related"/>
</dbReference>
<feature type="transmembrane region" description="Helical" evidence="6">
    <location>
        <begin position="109"/>
        <end position="126"/>
    </location>
</feature>
<dbReference type="GeneID" id="120262324"/>
<dbReference type="AlphaFoldDB" id="A0AB40BG91"/>
<evidence type="ECO:0000313" key="10">
    <source>
        <dbReference type="RefSeq" id="XP_039126353.1"/>
    </source>
</evidence>
<dbReference type="GO" id="GO:0022857">
    <property type="term" value="F:transmembrane transporter activity"/>
    <property type="evidence" value="ECO:0007669"/>
    <property type="project" value="InterPro"/>
</dbReference>
<evidence type="ECO:0000256" key="3">
    <source>
        <dbReference type="ARBA" id="ARBA00022692"/>
    </source>
</evidence>
<dbReference type="PANTHER" id="PTHR31218">
    <property type="entry name" value="WAT1-RELATED PROTEIN"/>
    <property type="match status" value="1"/>
</dbReference>
<evidence type="ECO:0000256" key="1">
    <source>
        <dbReference type="ARBA" id="ARBA00004141"/>
    </source>
</evidence>
<accession>A0AB40BG91</accession>
<protein>
    <recommendedName>
        <fullName evidence="6">WAT1-related protein</fullName>
    </recommendedName>
</protein>
<keyword evidence="3 6" id="KW-0812">Transmembrane</keyword>